<evidence type="ECO:0000259" key="4">
    <source>
        <dbReference type="SMART" id="SM00848"/>
    </source>
</evidence>
<evidence type="ECO:0000256" key="1">
    <source>
        <dbReference type="ARBA" id="ARBA00008455"/>
    </source>
</evidence>
<dbReference type="InterPro" id="IPR013201">
    <property type="entry name" value="Prot_inhib_I29"/>
</dbReference>
<organism evidence="5 6">
    <name type="scientific">Xenopus laevis</name>
    <name type="common">African clawed frog</name>
    <dbReference type="NCBI Taxonomy" id="8355"/>
    <lineage>
        <taxon>Eukaryota</taxon>
        <taxon>Metazoa</taxon>
        <taxon>Chordata</taxon>
        <taxon>Craniata</taxon>
        <taxon>Vertebrata</taxon>
        <taxon>Euteleostomi</taxon>
        <taxon>Amphibia</taxon>
        <taxon>Batrachia</taxon>
        <taxon>Anura</taxon>
        <taxon>Pipoidea</taxon>
        <taxon>Pipidae</taxon>
        <taxon>Xenopodinae</taxon>
        <taxon>Xenopus</taxon>
        <taxon>Xenopus</taxon>
    </lineage>
</organism>
<dbReference type="Gene3D" id="3.90.70.10">
    <property type="entry name" value="Cysteine proteinases"/>
    <property type="match status" value="1"/>
</dbReference>
<accession>A0A974GZJ6</accession>
<dbReference type="PRINTS" id="PR00705">
    <property type="entry name" value="PAPAIN"/>
</dbReference>
<dbReference type="SUPFAM" id="SSF54001">
    <property type="entry name" value="Cysteine proteinases"/>
    <property type="match status" value="1"/>
</dbReference>
<dbReference type="CDD" id="cd02248">
    <property type="entry name" value="Peptidase_C1A"/>
    <property type="match status" value="1"/>
</dbReference>
<evidence type="ECO:0000313" key="5">
    <source>
        <dbReference type="Proteomes" id="UP000186698"/>
    </source>
</evidence>
<keyword evidence="2" id="KW-0732">Signal</keyword>
<dbReference type="Pfam" id="PF00112">
    <property type="entry name" value="Peptidase_C1"/>
    <property type="match status" value="1"/>
</dbReference>
<gene>
    <name evidence="6" type="primary">LOC108705472</name>
</gene>
<reference evidence="6" key="1">
    <citation type="submission" date="2025-08" db="UniProtKB">
        <authorList>
            <consortium name="RefSeq"/>
        </authorList>
    </citation>
    <scope>IDENTIFICATION</scope>
    <source>
        <strain evidence="6">J_2021</strain>
        <tissue evidence="6">Erythrocytes</tissue>
    </source>
</reference>
<dbReference type="CTD" id="108705472"/>
<keyword evidence="5" id="KW-1185">Reference proteome</keyword>
<accession>A0A310U7C6</accession>
<dbReference type="PaxDb" id="8355-A0A310U7C6"/>
<evidence type="ECO:0000256" key="2">
    <source>
        <dbReference type="SAM" id="SignalP"/>
    </source>
</evidence>
<feature type="signal peptide" evidence="2">
    <location>
        <begin position="1"/>
        <end position="20"/>
    </location>
</feature>
<dbReference type="InterPro" id="IPR013128">
    <property type="entry name" value="Peptidase_C1A"/>
</dbReference>
<proteinExistence type="inferred from homology"/>
<dbReference type="GO" id="GO:0004197">
    <property type="term" value="F:cysteine-type endopeptidase activity"/>
    <property type="evidence" value="ECO:0000318"/>
    <property type="project" value="GO_Central"/>
</dbReference>
<dbReference type="SMART" id="SM00848">
    <property type="entry name" value="Inhibitor_I29"/>
    <property type="match status" value="1"/>
</dbReference>
<comment type="similarity">
    <text evidence="1">Belongs to the peptidase C1 family.</text>
</comment>
<dbReference type="PROSITE" id="PS00640">
    <property type="entry name" value="THIOL_PROTEASE_ASN"/>
    <property type="match status" value="1"/>
</dbReference>
<name>A0A310U7C6_XENLA</name>
<dbReference type="Pfam" id="PF08246">
    <property type="entry name" value="Inhibitor_I29"/>
    <property type="match status" value="1"/>
</dbReference>
<feature type="domain" description="Cathepsin propeptide inhibitor" evidence="4">
    <location>
        <begin position="27"/>
        <end position="84"/>
    </location>
</feature>
<dbReference type="GO" id="GO:0005764">
    <property type="term" value="C:lysosome"/>
    <property type="evidence" value="ECO:0000318"/>
    <property type="project" value="GO_Central"/>
</dbReference>
<feature type="domain" description="Peptidase C1A papain C-terminal" evidence="3">
    <location>
        <begin position="110"/>
        <end position="317"/>
    </location>
</feature>
<evidence type="ECO:0000313" key="6">
    <source>
        <dbReference type="RefSeq" id="XP_041445953.1"/>
    </source>
</evidence>
<dbReference type="InterPro" id="IPR000668">
    <property type="entry name" value="Peptidase_C1A_C"/>
</dbReference>
<dbReference type="InterPro" id="IPR039417">
    <property type="entry name" value="Peptidase_C1A_papain-like"/>
</dbReference>
<dbReference type="OrthoDB" id="387093at2759"/>
<dbReference type="RefSeq" id="XP_041445953.1">
    <property type="nucleotide sequence ID" value="XM_041590019.1"/>
</dbReference>
<dbReference type="SMART" id="SM00645">
    <property type="entry name" value="Pept_C1"/>
    <property type="match status" value="1"/>
</dbReference>
<dbReference type="Proteomes" id="UP000186698">
    <property type="component" value="Chromosome 4L"/>
</dbReference>
<protein>
    <submittedName>
        <fullName evidence="6">Cathepsin W</fullName>
    </submittedName>
</protein>
<dbReference type="GO" id="GO:0005615">
    <property type="term" value="C:extracellular space"/>
    <property type="evidence" value="ECO:0000318"/>
    <property type="project" value="GO_Central"/>
</dbReference>
<dbReference type="InterPro" id="IPR025661">
    <property type="entry name" value="Pept_asp_AS"/>
</dbReference>
<evidence type="ECO:0000259" key="3">
    <source>
        <dbReference type="SMART" id="SM00645"/>
    </source>
</evidence>
<dbReference type="STRING" id="8355.A0A310U7C6"/>
<dbReference type="PANTHER" id="PTHR12411">
    <property type="entry name" value="CYSTEINE PROTEASE FAMILY C1-RELATED"/>
    <property type="match status" value="1"/>
</dbReference>
<sequence>MSLFLALFALSGTFLDTVQGTLEMMQFKNFIAQFNKTYASNEEFKHRFLIFQRNMEEAKHLQREERGTAQYGVTKFSDLTDEEFLRCRLDHRAYFESQSFLRQVTEKDAPLKTCDWRKKGVISAAKNQGSCCSCWAFAAVGNIEAQWGIQGTAKNLSVQQLVDCCKSTCGCKGGYPWNAFMTVIKLGGLTGEDKYKYTGKKGTCKNNLKPEATIQDLVILERNETVICSHVSYKGTVTVAINQALLKQYIKGVIDPRPENCHHHKVDHVVLIVGFSRERKYWILKNSWGDNWGEKGFFRLRLGSNACGIAEYPVSAIVNTGTFKRHLCPP</sequence>
<dbReference type="GeneID" id="108705472"/>
<dbReference type="KEGG" id="xla:108705472"/>
<dbReference type="InterPro" id="IPR038765">
    <property type="entry name" value="Papain-like_cys_pep_sf"/>
</dbReference>
<feature type="chain" id="PRO_5041070037" evidence="2">
    <location>
        <begin position="21"/>
        <end position="330"/>
    </location>
</feature>
<dbReference type="GO" id="GO:0051603">
    <property type="term" value="P:proteolysis involved in protein catabolic process"/>
    <property type="evidence" value="ECO:0000318"/>
    <property type="project" value="GO_Central"/>
</dbReference>
<dbReference type="AlphaFoldDB" id="A0A310U7C6"/>